<comment type="caution">
    <text evidence="2">The sequence shown here is derived from an EMBL/GenBank/DDBJ whole genome shotgun (WGS) entry which is preliminary data.</text>
</comment>
<protein>
    <submittedName>
        <fullName evidence="2">Substrate-binding domain-containing protein</fullName>
    </submittedName>
</protein>
<evidence type="ECO:0000313" key="3">
    <source>
        <dbReference type="Proteomes" id="UP001597145"/>
    </source>
</evidence>
<accession>A0ABW4FIG9</accession>
<dbReference type="Proteomes" id="UP001597145">
    <property type="component" value="Unassembled WGS sequence"/>
</dbReference>
<proteinExistence type="predicted"/>
<organism evidence="2 3">
    <name type="scientific">Pseudonocardia aurantiaca</name>
    <dbReference type="NCBI Taxonomy" id="75290"/>
    <lineage>
        <taxon>Bacteria</taxon>
        <taxon>Bacillati</taxon>
        <taxon>Actinomycetota</taxon>
        <taxon>Actinomycetes</taxon>
        <taxon>Pseudonocardiales</taxon>
        <taxon>Pseudonocardiaceae</taxon>
        <taxon>Pseudonocardia</taxon>
    </lineage>
</organism>
<sequence>MTGRHRRNGIRRRARGPFVVLTVLLAALGAGGYLGYRALTACEPVDLLVAADPAVVAPVRQALDDQPDVAGGCARYQVVDAAATLATDIRDRAEGLPAVWIPDSSLALGSLDTTSGVLVDQRPSLASSPVVLVVPQADAARYGDPAQPVTWDALLTHPQPPALPDPAVDRAGLAALSALHTAIGDEAGRPRPAFVAAVLTLSRAVLASPADGYAAVAREGAAGRALLASEQTAVRHNGEAAGGAGVPVTAVALRDATAALDFPFVRVHANQPRGLDRAADALEALLRGPVGRAAFGAAGLRAPDGVRLPGAPADATGSPPGWLGEQVPSAAPPPRPFALDTLRIWSSLTLHSRMLAVIDVSGSMAAQAGDSDRIGLAAGAAQAGLGLFPDTSSVGLWAFSSQPPPDPPWQELVPVGPLTEPALGASTRREALAAQVAGLREHLGGRTALYDTAVAATRAVRAGFEPAASNSVVLITDGRNEVPGGTDLPTAVQTLRAEADPTRPAPLIAIGLGPDVDTEALRQLAEATGGRSYHAQDPQDIRGVFLDALSQRACRPTCPG</sequence>
<evidence type="ECO:0000259" key="1">
    <source>
        <dbReference type="PROSITE" id="PS50234"/>
    </source>
</evidence>
<dbReference type="SMART" id="SM00327">
    <property type="entry name" value="VWA"/>
    <property type="match status" value="1"/>
</dbReference>
<dbReference type="EMBL" id="JBHUCP010000007">
    <property type="protein sequence ID" value="MFD1530089.1"/>
    <property type="molecule type" value="Genomic_DNA"/>
</dbReference>
<dbReference type="Pfam" id="PF13531">
    <property type="entry name" value="SBP_bac_11"/>
    <property type="match status" value="1"/>
</dbReference>
<dbReference type="InterPro" id="IPR036465">
    <property type="entry name" value="vWFA_dom_sf"/>
</dbReference>
<dbReference type="Pfam" id="PF00092">
    <property type="entry name" value="VWA"/>
    <property type="match status" value="1"/>
</dbReference>
<evidence type="ECO:0000313" key="2">
    <source>
        <dbReference type="EMBL" id="MFD1530089.1"/>
    </source>
</evidence>
<dbReference type="PROSITE" id="PS50234">
    <property type="entry name" value="VWFA"/>
    <property type="match status" value="1"/>
</dbReference>
<dbReference type="RefSeq" id="WP_343976708.1">
    <property type="nucleotide sequence ID" value="NZ_BAAAJG010000008.1"/>
</dbReference>
<dbReference type="Gene3D" id="3.40.50.410">
    <property type="entry name" value="von Willebrand factor, type A domain"/>
    <property type="match status" value="1"/>
</dbReference>
<feature type="domain" description="VWFA" evidence="1">
    <location>
        <begin position="353"/>
        <end position="549"/>
    </location>
</feature>
<reference evidence="3" key="1">
    <citation type="journal article" date="2019" name="Int. J. Syst. Evol. Microbiol.">
        <title>The Global Catalogue of Microorganisms (GCM) 10K type strain sequencing project: providing services to taxonomists for standard genome sequencing and annotation.</title>
        <authorList>
            <consortium name="The Broad Institute Genomics Platform"/>
            <consortium name="The Broad Institute Genome Sequencing Center for Infectious Disease"/>
            <person name="Wu L."/>
            <person name="Ma J."/>
        </authorList>
    </citation>
    <scope>NUCLEOTIDE SEQUENCE [LARGE SCALE GENOMIC DNA]</scope>
    <source>
        <strain evidence="3">JCM 12165</strain>
    </source>
</reference>
<name>A0ABW4FIG9_9PSEU</name>
<keyword evidence="3" id="KW-1185">Reference proteome</keyword>
<dbReference type="SUPFAM" id="SSF53300">
    <property type="entry name" value="vWA-like"/>
    <property type="match status" value="1"/>
</dbReference>
<gene>
    <name evidence="2" type="ORF">ACFSCY_11605</name>
</gene>
<dbReference type="InterPro" id="IPR002035">
    <property type="entry name" value="VWF_A"/>
</dbReference>